<proteinExistence type="predicted"/>
<dbReference type="RefSeq" id="WP_141749697.1">
    <property type="nucleotide sequence ID" value="NZ_LROM01000156.1"/>
</dbReference>
<dbReference type="Proteomes" id="UP000175989">
    <property type="component" value="Unassembled WGS sequence"/>
</dbReference>
<reference evidence="2" key="1">
    <citation type="journal article" date="2016" name="Front. Microbiol.">
        <title>Molecular Keys to the Janthinobacterium and Duganella spp. Interaction with the Plant Pathogen Fusarium graminearum.</title>
        <authorList>
            <person name="Haack F.S."/>
            <person name="Poehlein A."/>
            <person name="Kroger C."/>
            <person name="Voigt C.A."/>
            <person name="Piepenbring M."/>
            <person name="Bode H.B."/>
            <person name="Daniel R."/>
            <person name="Schafer W."/>
            <person name="Streit W.R."/>
        </authorList>
    </citation>
    <scope>NUCLEOTIDE SEQUENCE [LARGE SCALE GENOMIC DNA]</scope>
    <source>
        <strain evidence="2">T54</strain>
    </source>
</reference>
<name>A0A1E7W4N7_9BURK</name>
<comment type="caution">
    <text evidence="1">The sequence shown here is derived from an EMBL/GenBank/DDBJ whole genome shotgun (WGS) entry which is preliminary data.</text>
</comment>
<dbReference type="PATRIC" id="fig|762836.4.peg.5447"/>
<evidence type="ECO:0000313" key="2">
    <source>
        <dbReference type="Proteomes" id="UP000175989"/>
    </source>
</evidence>
<evidence type="ECO:0000313" key="1">
    <source>
        <dbReference type="EMBL" id="OEZ90695.1"/>
    </source>
</evidence>
<accession>A0A1E7W4N7</accession>
<sequence length="131" mass="14167">MMAALTCSLIGHRPAPRQYQLTAGAIARTWECCPRCREHHCPDVQAALLVRVVAEGQLIPAGFGVAAVNWKTGDALCLPIPLNLVAASARRAWYLVKAPHALVVDPRQAYDKGYRAGVRAGQRQRRAGGEA</sequence>
<dbReference type="EMBL" id="LROM01000156">
    <property type="protein sequence ID" value="OEZ90695.1"/>
    <property type="molecule type" value="Genomic_DNA"/>
</dbReference>
<protein>
    <submittedName>
        <fullName evidence="1">Uncharacterized protein</fullName>
    </submittedName>
</protein>
<organism evidence="1 2">
    <name type="scientific">Duganella phyllosphaerae</name>
    <dbReference type="NCBI Taxonomy" id="762836"/>
    <lineage>
        <taxon>Bacteria</taxon>
        <taxon>Pseudomonadati</taxon>
        <taxon>Pseudomonadota</taxon>
        <taxon>Betaproteobacteria</taxon>
        <taxon>Burkholderiales</taxon>
        <taxon>Oxalobacteraceae</taxon>
        <taxon>Telluria group</taxon>
        <taxon>Duganella</taxon>
    </lineage>
</organism>
<gene>
    <name evidence="1" type="ORF">DUPY_53020</name>
</gene>
<keyword evidence="2" id="KW-1185">Reference proteome</keyword>
<dbReference type="OrthoDB" id="9841631at2"/>
<dbReference type="AlphaFoldDB" id="A0A1E7W4N7"/>